<name>A0A5N5IB46_9ROSA</name>
<gene>
    <name evidence="1" type="ORF">D8674_028921</name>
</gene>
<reference evidence="1 2" key="1">
    <citation type="submission" date="2019-09" db="EMBL/GenBank/DDBJ databases">
        <authorList>
            <person name="Ou C."/>
        </authorList>
    </citation>
    <scope>NUCLEOTIDE SEQUENCE [LARGE SCALE GENOMIC DNA]</scope>
    <source>
        <strain evidence="1">S2</strain>
        <tissue evidence="1">Leaf</tissue>
    </source>
</reference>
<dbReference type="Proteomes" id="UP000327157">
    <property type="component" value="Chromosome 6"/>
</dbReference>
<dbReference type="InterPro" id="IPR012340">
    <property type="entry name" value="NA-bd_OB-fold"/>
</dbReference>
<dbReference type="EMBL" id="SMOL01000120">
    <property type="protein sequence ID" value="KAB2632674.1"/>
    <property type="molecule type" value="Genomic_DNA"/>
</dbReference>
<protein>
    <submittedName>
        <fullName evidence="1">Uncharacterized protein</fullName>
    </submittedName>
</protein>
<keyword evidence="2" id="KW-1185">Reference proteome</keyword>
<dbReference type="PANTHER" id="PTHR47165:SF4">
    <property type="entry name" value="OS03G0429900 PROTEIN"/>
    <property type="match status" value="1"/>
</dbReference>
<comment type="caution">
    <text evidence="1">The sequence shown here is derived from an EMBL/GenBank/DDBJ whole genome shotgun (WGS) entry which is preliminary data.</text>
</comment>
<dbReference type="OrthoDB" id="1165990at2759"/>
<dbReference type="PANTHER" id="PTHR47165">
    <property type="entry name" value="OS03G0429900 PROTEIN"/>
    <property type="match status" value="1"/>
</dbReference>
<reference evidence="2" key="2">
    <citation type="submission" date="2019-10" db="EMBL/GenBank/DDBJ databases">
        <title>A de novo genome assembly of a pear dwarfing rootstock.</title>
        <authorList>
            <person name="Wang F."/>
            <person name="Wang J."/>
            <person name="Li S."/>
            <person name="Zhang Y."/>
            <person name="Fang M."/>
            <person name="Ma L."/>
            <person name="Zhao Y."/>
            <person name="Jiang S."/>
        </authorList>
    </citation>
    <scope>NUCLEOTIDE SEQUENCE [LARGE SCALE GENOMIC DNA]</scope>
</reference>
<dbReference type="Gene3D" id="2.40.50.140">
    <property type="entry name" value="Nucleic acid-binding proteins"/>
    <property type="match status" value="1"/>
</dbReference>
<proteinExistence type="predicted"/>
<evidence type="ECO:0000313" key="1">
    <source>
        <dbReference type="EMBL" id="KAB2632674.1"/>
    </source>
</evidence>
<accession>A0A5N5IB46</accession>
<reference evidence="1 2" key="3">
    <citation type="submission" date="2019-11" db="EMBL/GenBank/DDBJ databases">
        <title>A de novo genome assembly of a pear dwarfing rootstock.</title>
        <authorList>
            <person name="Wang F."/>
            <person name="Wang J."/>
            <person name="Li S."/>
            <person name="Zhang Y."/>
            <person name="Fang M."/>
            <person name="Ma L."/>
            <person name="Zhao Y."/>
            <person name="Jiang S."/>
        </authorList>
    </citation>
    <scope>NUCLEOTIDE SEQUENCE [LARGE SCALE GENOMIC DNA]</scope>
    <source>
        <strain evidence="1">S2</strain>
        <tissue evidence="1">Leaf</tissue>
    </source>
</reference>
<evidence type="ECO:0000313" key="2">
    <source>
        <dbReference type="Proteomes" id="UP000327157"/>
    </source>
</evidence>
<organism evidence="1 2">
    <name type="scientific">Pyrus ussuriensis x Pyrus communis</name>
    <dbReference type="NCBI Taxonomy" id="2448454"/>
    <lineage>
        <taxon>Eukaryota</taxon>
        <taxon>Viridiplantae</taxon>
        <taxon>Streptophyta</taxon>
        <taxon>Embryophyta</taxon>
        <taxon>Tracheophyta</taxon>
        <taxon>Spermatophyta</taxon>
        <taxon>Magnoliopsida</taxon>
        <taxon>eudicotyledons</taxon>
        <taxon>Gunneridae</taxon>
        <taxon>Pentapetalae</taxon>
        <taxon>rosids</taxon>
        <taxon>fabids</taxon>
        <taxon>Rosales</taxon>
        <taxon>Rosaceae</taxon>
        <taxon>Amygdaloideae</taxon>
        <taxon>Maleae</taxon>
        <taxon>Pyrus</taxon>
    </lineage>
</organism>
<sequence length="281" mass="32098">METVKVTPIAELCAYTKANKIKIRNNAVEICASDIHCELVASKIDAGNCYEIVNFRTIRIRGPYKVVPHDTQVIFIATTVIAQKCDIYIENIRKEELSVTLFVNIAEVFCSLSIQKLSLPIVVVIGYSLFFIDRDILEVNSYKLVFSTCKVPVKILPPSLSQANGAEILRTARRVTIDELAFLDPNLYKNDTFLCKASVKRFDTHYDWWYNAYPNCVKQMHKDPATGQLICQKHPNQIPTPCEAEEISKVDPKEFDEMPIKSLEKKNRLQLLQKQIQSLQK</sequence>
<dbReference type="AlphaFoldDB" id="A0A5N5IB46"/>
<dbReference type="SUPFAM" id="SSF50249">
    <property type="entry name" value="Nucleic acid-binding proteins"/>
    <property type="match status" value="1"/>
</dbReference>